<organism evidence="1 2">
    <name type="scientific">Halorubrum tailed virus 28</name>
    <dbReference type="NCBI Taxonomy" id="2878009"/>
    <lineage>
        <taxon>Viruses</taxon>
        <taxon>Duplodnaviria</taxon>
        <taxon>Heunggongvirae</taxon>
        <taxon>Uroviricota</taxon>
        <taxon>Caudoviricetes</taxon>
        <taxon>Suolaviridae</taxon>
        <taxon>Pormufvirus</taxon>
        <taxon>Pormufvirus salinum</taxon>
        <taxon>Pormufvirus HRTV28</taxon>
    </lineage>
</organism>
<evidence type="ECO:0000313" key="2">
    <source>
        <dbReference type="Proteomes" id="UP000827176"/>
    </source>
</evidence>
<reference evidence="1" key="1">
    <citation type="submission" date="2021-05" db="EMBL/GenBank/DDBJ databases">
        <title>Diversity, taxonomy and evolution of archaeal viruses of the class Caudoviricetes.</title>
        <authorList>
            <person name="Liu Y."/>
            <person name="Demina T.A."/>
            <person name="Roux S."/>
            <person name="Aiewsakun P."/>
            <person name="Kazlauskas D."/>
            <person name="Simmonds P."/>
            <person name="Prangishvili D."/>
            <person name="Oksanen H.M."/>
            <person name="Krupovic M."/>
        </authorList>
    </citation>
    <scope>NUCLEOTIDE SEQUENCE</scope>
    <source>
        <strain evidence="1">HRTV-28/28</strain>
    </source>
</reference>
<evidence type="ECO:0000313" key="1">
    <source>
        <dbReference type="EMBL" id="UBF23442.1"/>
    </source>
</evidence>
<name>A0AAE8XZX4_9CAUD</name>
<gene>
    <name evidence="1" type="ORF">HRTV-28_gp4</name>
</gene>
<protein>
    <submittedName>
        <fullName evidence="1">Zn finger</fullName>
    </submittedName>
</protein>
<proteinExistence type="predicted"/>
<sequence>MSEIPDIQDACPECGCTDVTDSHGNTQARYQRPQYFCYGCGVRFNNPRRVDVTTGERV</sequence>
<dbReference type="Proteomes" id="UP000827176">
    <property type="component" value="Segment"/>
</dbReference>
<keyword evidence="2" id="KW-1185">Reference proteome</keyword>
<dbReference type="EMBL" id="MZ334528">
    <property type="protein sequence ID" value="UBF23442.1"/>
    <property type="molecule type" value="Genomic_DNA"/>
</dbReference>
<accession>A0AAE8XZX4</accession>